<keyword evidence="3" id="KW-1185">Reference proteome</keyword>
<proteinExistence type="predicted"/>
<gene>
    <name evidence="2" type="ORF">P170DRAFT_368985</name>
</gene>
<evidence type="ECO:0000313" key="3">
    <source>
        <dbReference type="Proteomes" id="UP000234275"/>
    </source>
</evidence>
<dbReference type="EMBL" id="MSFO01000010">
    <property type="protein sequence ID" value="PLB43861.1"/>
    <property type="molecule type" value="Genomic_DNA"/>
</dbReference>
<dbReference type="STRING" id="1392250.A0A2I2FTD0"/>
<name>A0A2I2FTD0_9EURO</name>
<sequence>MAPEIGKPVFPSTPTSPELSPDTRDSPTPSKPSLYHHSLVTSDFDALRFHAAAALQLQYPSTSTSTTPIQQSLPSSTHLIASPYNSPPHLLDLTTLDTPNRLLALALSILKPVRDDYATAPYADALNWPAVFSFLRDLAAHEGFHWPKSHFYVVVFRSRLQDGIDHQRLHDLDAYSHQEATVSGGLLKYWFGAKNERRENLATCLWRTRQDARAGGTGPWHKKARGAARDMYEQITFTTLKLEVGEGVTSWGFGDWTEEDE</sequence>
<accession>A0A2I2FTD0</accession>
<comment type="caution">
    <text evidence="2">The sequence shown here is derived from an EMBL/GenBank/DDBJ whole genome shotgun (WGS) entry which is preliminary data.</text>
</comment>
<organism evidence="2 3">
    <name type="scientific">Aspergillus steynii IBT 23096</name>
    <dbReference type="NCBI Taxonomy" id="1392250"/>
    <lineage>
        <taxon>Eukaryota</taxon>
        <taxon>Fungi</taxon>
        <taxon>Dikarya</taxon>
        <taxon>Ascomycota</taxon>
        <taxon>Pezizomycotina</taxon>
        <taxon>Eurotiomycetes</taxon>
        <taxon>Eurotiomycetidae</taxon>
        <taxon>Eurotiales</taxon>
        <taxon>Aspergillaceae</taxon>
        <taxon>Aspergillus</taxon>
        <taxon>Aspergillus subgen. Circumdati</taxon>
    </lineage>
</organism>
<dbReference type="PANTHER" id="PTHR36986:SF1">
    <property type="entry name" value="UPF0643 PROTEIN PB2B2.08"/>
    <property type="match status" value="1"/>
</dbReference>
<evidence type="ECO:0000256" key="1">
    <source>
        <dbReference type="SAM" id="MobiDB-lite"/>
    </source>
</evidence>
<reference evidence="2 3" key="1">
    <citation type="submission" date="2016-12" db="EMBL/GenBank/DDBJ databases">
        <title>The genomes of Aspergillus section Nigri reveals drivers in fungal speciation.</title>
        <authorList>
            <consortium name="DOE Joint Genome Institute"/>
            <person name="Vesth T.C."/>
            <person name="Nybo J."/>
            <person name="Theobald S."/>
            <person name="Brandl J."/>
            <person name="Frisvad J.C."/>
            <person name="Nielsen K.F."/>
            <person name="Lyhne E.K."/>
            <person name="Kogle M.E."/>
            <person name="Kuo A."/>
            <person name="Riley R."/>
            <person name="Clum A."/>
            <person name="Nolan M."/>
            <person name="Lipzen A."/>
            <person name="Salamov A."/>
            <person name="Henrissat B."/>
            <person name="Wiebenga A."/>
            <person name="De Vries R.P."/>
            <person name="Grigoriev I.V."/>
            <person name="Mortensen U.H."/>
            <person name="Andersen M.R."/>
            <person name="Baker S.E."/>
        </authorList>
    </citation>
    <scope>NUCLEOTIDE SEQUENCE [LARGE SCALE GENOMIC DNA]</scope>
    <source>
        <strain evidence="2 3">IBT 23096</strain>
    </source>
</reference>
<dbReference type="Proteomes" id="UP000234275">
    <property type="component" value="Unassembled WGS sequence"/>
</dbReference>
<dbReference type="OrthoDB" id="2140489at2759"/>
<dbReference type="GeneID" id="36552586"/>
<protein>
    <submittedName>
        <fullName evidence="2">Uncharacterized protein</fullName>
    </submittedName>
</protein>
<dbReference type="RefSeq" id="XP_024699163.1">
    <property type="nucleotide sequence ID" value="XM_024844886.1"/>
</dbReference>
<feature type="region of interest" description="Disordered" evidence="1">
    <location>
        <begin position="1"/>
        <end position="34"/>
    </location>
</feature>
<evidence type="ECO:0000313" key="2">
    <source>
        <dbReference type="EMBL" id="PLB43861.1"/>
    </source>
</evidence>
<dbReference type="PANTHER" id="PTHR36986">
    <property type="entry name" value="UPF0643 PROTEIN PB2B2.08"/>
    <property type="match status" value="1"/>
</dbReference>
<dbReference type="VEuPathDB" id="FungiDB:P170DRAFT_368985"/>
<dbReference type="AlphaFoldDB" id="A0A2I2FTD0"/>